<keyword evidence="3" id="KW-1185">Reference proteome</keyword>
<protein>
    <submittedName>
        <fullName evidence="2">Uncharacterized protein</fullName>
    </submittedName>
</protein>
<feature type="compositionally biased region" description="Low complexity" evidence="1">
    <location>
        <begin position="1"/>
        <end position="12"/>
    </location>
</feature>
<dbReference type="Proteomes" id="UP000053676">
    <property type="component" value="Unassembled WGS sequence"/>
</dbReference>
<dbReference type="AlphaFoldDB" id="W2SPU9"/>
<evidence type="ECO:0000313" key="3">
    <source>
        <dbReference type="Proteomes" id="UP000053676"/>
    </source>
</evidence>
<evidence type="ECO:0000256" key="1">
    <source>
        <dbReference type="SAM" id="MobiDB-lite"/>
    </source>
</evidence>
<name>W2SPU9_NECAM</name>
<organism evidence="2 3">
    <name type="scientific">Necator americanus</name>
    <name type="common">Human hookworm</name>
    <dbReference type="NCBI Taxonomy" id="51031"/>
    <lineage>
        <taxon>Eukaryota</taxon>
        <taxon>Metazoa</taxon>
        <taxon>Ecdysozoa</taxon>
        <taxon>Nematoda</taxon>
        <taxon>Chromadorea</taxon>
        <taxon>Rhabditida</taxon>
        <taxon>Rhabditina</taxon>
        <taxon>Rhabditomorpha</taxon>
        <taxon>Strongyloidea</taxon>
        <taxon>Ancylostomatidae</taxon>
        <taxon>Bunostominae</taxon>
        <taxon>Necator</taxon>
    </lineage>
</organism>
<sequence>FQRSGGRYGYYDAYDDAHSSVSEGTDSDDPERGDSEEEMRKYTRKGRYAPGEALDPFTIGEEMYYFGAIHLDQARVRSILVNEPPPPEYHRLPPIEKAAYLFYVAVYKKQYNDLGDFHRKFNREYFKYTCDGDPDNMALWKARVRSILVNEPPPPEYHRLPPIEKAAYLFYVAVYKKQYNDLGDFHRKFNREYFKYTCDGDPDNMALWKICKSMQEEYLTKKLAESQKAYEASQRQLFSDERESVDG</sequence>
<gene>
    <name evidence="2" type="ORF">NECAME_14455</name>
</gene>
<reference evidence="3" key="1">
    <citation type="journal article" date="2014" name="Nat. Genet.">
        <title>Genome of the human hookworm Necator americanus.</title>
        <authorList>
            <person name="Tang Y.T."/>
            <person name="Gao X."/>
            <person name="Rosa B.A."/>
            <person name="Abubucker S."/>
            <person name="Hallsworth-Pepin K."/>
            <person name="Martin J."/>
            <person name="Tyagi R."/>
            <person name="Heizer E."/>
            <person name="Zhang X."/>
            <person name="Bhonagiri-Palsikar V."/>
            <person name="Minx P."/>
            <person name="Warren W.C."/>
            <person name="Wang Q."/>
            <person name="Zhan B."/>
            <person name="Hotez P.J."/>
            <person name="Sternberg P.W."/>
            <person name="Dougall A."/>
            <person name="Gaze S.T."/>
            <person name="Mulvenna J."/>
            <person name="Sotillo J."/>
            <person name="Ranganathan S."/>
            <person name="Rabelo E.M."/>
            <person name="Wilson R.K."/>
            <person name="Felgner P.L."/>
            <person name="Bethony J."/>
            <person name="Hawdon J.M."/>
            <person name="Gasser R.B."/>
            <person name="Loukas A."/>
            <person name="Mitreva M."/>
        </authorList>
    </citation>
    <scope>NUCLEOTIDE SEQUENCE [LARGE SCALE GENOMIC DNA]</scope>
</reference>
<proteinExistence type="predicted"/>
<feature type="non-terminal residue" evidence="2">
    <location>
        <position position="1"/>
    </location>
</feature>
<dbReference type="KEGG" id="nai:NECAME_14455"/>
<dbReference type="STRING" id="51031.W2SPU9"/>
<evidence type="ECO:0000313" key="2">
    <source>
        <dbReference type="EMBL" id="ETN70881.1"/>
    </source>
</evidence>
<accession>W2SPU9</accession>
<dbReference type="OrthoDB" id="5867205at2759"/>
<dbReference type="EMBL" id="KI668877">
    <property type="protein sequence ID" value="ETN70881.1"/>
    <property type="molecule type" value="Genomic_DNA"/>
</dbReference>
<feature type="region of interest" description="Disordered" evidence="1">
    <location>
        <begin position="1"/>
        <end position="44"/>
    </location>
</feature>
<feature type="compositionally biased region" description="Basic and acidic residues" evidence="1">
    <location>
        <begin position="30"/>
        <end position="41"/>
    </location>
</feature>